<evidence type="ECO:0000256" key="1">
    <source>
        <dbReference type="ARBA" id="ARBA00004141"/>
    </source>
</evidence>
<keyword evidence="5 10" id="KW-0812">Transmembrane</keyword>
<dbReference type="Proteomes" id="UP001360560">
    <property type="component" value="Unassembled WGS sequence"/>
</dbReference>
<dbReference type="PANTHER" id="PTHR31806">
    <property type="entry name" value="PURINE-CYTOSINE PERMEASE FCY2-RELATED"/>
    <property type="match status" value="1"/>
</dbReference>
<dbReference type="GO" id="GO:0000329">
    <property type="term" value="C:fungal-type vacuole membrane"/>
    <property type="evidence" value="ECO:0007669"/>
    <property type="project" value="TreeGrafter"/>
</dbReference>
<accession>A0AAV5QI35</accession>
<evidence type="ECO:0000313" key="12">
    <source>
        <dbReference type="Proteomes" id="UP001360560"/>
    </source>
</evidence>
<feature type="transmembrane region" description="Helical" evidence="10">
    <location>
        <begin position="448"/>
        <end position="467"/>
    </location>
</feature>
<evidence type="ECO:0000256" key="5">
    <source>
        <dbReference type="ARBA" id="ARBA00022692"/>
    </source>
</evidence>
<feature type="transmembrane region" description="Helical" evidence="10">
    <location>
        <begin position="487"/>
        <end position="506"/>
    </location>
</feature>
<feature type="transmembrane region" description="Helical" evidence="10">
    <location>
        <begin position="405"/>
        <end position="424"/>
    </location>
</feature>
<dbReference type="InterPro" id="IPR001248">
    <property type="entry name" value="Pur-cyt_permease"/>
</dbReference>
<evidence type="ECO:0000256" key="7">
    <source>
        <dbReference type="ARBA" id="ARBA00023136"/>
    </source>
</evidence>
<keyword evidence="12" id="KW-1185">Reference proteome</keyword>
<evidence type="ECO:0000256" key="2">
    <source>
        <dbReference type="ARBA" id="ARBA00008974"/>
    </source>
</evidence>
<name>A0AAV5QI35_9ASCO</name>
<evidence type="ECO:0000256" key="8">
    <source>
        <dbReference type="PIRNR" id="PIRNR002744"/>
    </source>
</evidence>
<dbReference type="AlphaFoldDB" id="A0AAV5QI35"/>
<dbReference type="Gene3D" id="1.10.4160.10">
    <property type="entry name" value="Hydantoin permease"/>
    <property type="match status" value="1"/>
</dbReference>
<protein>
    <recommendedName>
        <fullName evidence="13">Purine-cytosine permease</fullName>
    </recommendedName>
</protein>
<dbReference type="InterPro" id="IPR026030">
    <property type="entry name" value="Pur-cyt_permease_Fcy2/21/22"/>
</dbReference>
<dbReference type="Pfam" id="PF02133">
    <property type="entry name" value="Transp_cyt_pur"/>
    <property type="match status" value="1"/>
</dbReference>
<keyword evidence="6 10" id="KW-1133">Transmembrane helix</keyword>
<sequence length="514" mass="56470">MSVEKKFKDIESQVVPVDSYSSTSDESLKDGSPESKSKNWFSFLSFLGEVETRGIERVPEDERTDTSWLSPFMIFFSPNISIGSISTGALGTAAFGLDFWTCTILIVVFAFIGALPVGLYAVYGMKFGLRQQILSRFLVGNTAARFFALLNVISCIGWNAMNTIAAVELLKAVGPIPPPVGCVIIVGSTMFLALFGYKVIHLYEKWSSIPNVIICFIIIARLKIEGDFVPGDMSADRNKIGNILTFISLIFGFCAGWVPSAADYTVYVPSNTSPERVFWPMVWGLTLPSIFTLILGAAMGACTFNNARLSDAYSESSIGGLTYGILVTDSLGTFGKICCVVFALSTIANNLPGSYSLSLSIQAVWSKLAKIPRIIWCIIGNAISLGISIPAYYSFSSALENFLSIIGYNTSIYLGICLSEHIFARKNSFKNYDLTFDESKNNFREVRVGYAGLITMLIGWFFAFVGMDQTWFVGLASRHIPPSGGDIGWEVCITSTFIIHSILRPLELKYIEKR</sequence>
<feature type="transmembrane region" description="Helical" evidence="10">
    <location>
        <begin position="179"/>
        <end position="200"/>
    </location>
</feature>
<dbReference type="GeneID" id="90072482"/>
<dbReference type="EMBL" id="BTFZ01000002">
    <property type="protein sequence ID" value="GMM34503.1"/>
    <property type="molecule type" value="Genomic_DNA"/>
</dbReference>
<reference evidence="11 12" key="1">
    <citation type="journal article" date="2023" name="Elife">
        <title>Identification of key yeast species and microbe-microbe interactions impacting larval growth of Drosophila in the wild.</title>
        <authorList>
            <person name="Mure A."/>
            <person name="Sugiura Y."/>
            <person name="Maeda R."/>
            <person name="Honda K."/>
            <person name="Sakurai N."/>
            <person name="Takahashi Y."/>
            <person name="Watada M."/>
            <person name="Katoh T."/>
            <person name="Gotoh A."/>
            <person name="Gotoh Y."/>
            <person name="Taniguchi I."/>
            <person name="Nakamura K."/>
            <person name="Hayashi T."/>
            <person name="Katayama T."/>
            <person name="Uemura T."/>
            <person name="Hattori Y."/>
        </authorList>
    </citation>
    <scope>NUCLEOTIDE SEQUENCE [LARGE SCALE GENOMIC DNA]</scope>
    <source>
        <strain evidence="11 12">SC-9</strain>
    </source>
</reference>
<dbReference type="FunFam" id="1.10.4160.10:FF:000002">
    <property type="entry name" value="Purine-cytosine permease fcyB"/>
    <property type="match status" value="1"/>
</dbReference>
<organism evidence="11 12">
    <name type="scientific">Saccharomycopsis crataegensis</name>
    <dbReference type="NCBI Taxonomy" id="43959"/>
    <lineage>
        <taxon>Eukaryota</taxon>
        <taxon>Fungi</taxon>
        <taxon>Dikarya</taxon>
        <taxon>Ascomycota</taxon>
        <taxon>Saccharomycotina</taxon>
        <taxon>Saccharomycetes</taxon>
        <taxon>Saccharomycopsidaceae</taxon>
        <taxon>Saccharomycopsis</taxon>
    </lineage>
</organism>
<dbReference type="RefSeq" id="XP_064851503.1">
    <property type="nucleotide sequence ID" value="XM_064995431.1"/>
</dbReference>
<keyword evidence="7 8" id="KW-0472">Membrane</keyword>
<keyword evidence="3 8" id="KW-0813">Transport</keyword>
<dbReference type="PIRSF" id="PIRSF002744">
    <property type="entry name" value="Pur-cyt_permease"/>
    <property type="match status" value="1"/>
</dbReference>
<dbReference type="GO" id="GO:0005886">
    <property type="term" value="C:plasma membrane"/>
    <property type="evidence" value="ECO:0007669"/>
    <property type="project" value="TreeGrafter"/>
</dbReference>
<comment type="caution">
    <text evidence="11">The sequence shown here is derived from an EMBL/GenBank/DDBJ whole genome shotgun (WGS) entry which is preliminary data.</text>
</comment>
<keyword evidence="4" id="KW-0597">Phosphoprotein</keyword>
<evidence type="ECO:0000256" key="4">
    <source>
        <dbReference type="ARBA" id="ARBA00022553"/>
    </source>
</evidence>
<feature type="transmembrane region" description="Helical" evidence="10">
    <location>
        <begin position="104"/>
        <end position="123"/>
    </location>
</feature>
<feature type="transmembrane region" description="Helical" evidence="10">
    <location>
        <begin position="243"/>
        <end position="262"/>
    </location>
</feature>
<comment type="similarity">
    <text evidence="2 8">Belongs to the purine-cytosine permease (2.A.39) family.</text>
</comment>
<feature type="compositionally biased region" description="Basic and acidic residues" evidence="9">
    <location>
        <begin position="26"/>
        <end position="35"/>
    </location>
</feature>
<dbReference type="PANTHER" id="PTHR31806:SF1">
    <property type="entry name" value="PURINE-CYTOSINE PERMEASE FCY2-RELATED"/>
    <property type="match status" value="1"/>
</dbReference>
<gene>
    <name evidence="11" type="ORF">DASC09_018280</name>
</gene>
<dbReference type="GO" id="GO:0015856">
    <property type="term" value="P:cytosine transport"/>
    <property type="evidence" value="ECO:0007669"/>
    <property type="project" value="UniProtKB-ARBA"/>
</dbReference>
<feature type="region of interest" description="Disordered" evidence="9">
    <location>
        <begin position="16"/>
        <end position="35"/>
    </location>
</feature>
<comment type="subcellular location">
    <subcellularLocation>
        <location evidence="1">Membrane</location>
        <topology evidence="1">Multi-pass membrane protein</topology>
    </subcellularLocation>
</comment>
<evidence type="ECO:0000256" key="6">
    <source>
        <dbReference type="ARBA" id="ARBA00022989"/>
    </source>
</evidence>
<feature type="transmembrane region" description="Helical" evidence="10">
    <location>
        <begin position="143"/>
        <end position="167"/>
    </location>
</feature>
<proteinExistence type="inferred from homology"/>
<evidence type="ECO:0000256" key="10">
    <source>
        <dbReference type="SAM" id="Phobius"/>
    </source>
</evidence>
<feature type="transmembrane region" description="Helical" evidence="10">
    <location>
        <begin position="374"/>
        <end position="393"/>
    </location>
</feature>
<feature type="transmembrane region" description="Helical" evidence="10">
    <location>
        <begin position="282"/>
        <end position="304"/>
    </location>
</feature>
<dbReference type="GO" id="GO:0015205">
    <property type="term" value="F:nucleobase transmembrane transporter activity"/>
    <property type="evidence" value="ECO:0007669"/>
    <property type="project" value="TreeGrafter"/>
</dbReference>
<evidence type="ECO:0008006" key="13">
    <source>
        <dbReference type="Google" id="ProtNLM"/>
    </source>
</evidence>
<evidence type="ECO:0000256" key="9">
    <source>
        <dbReference type="SAM" id="MobiDB-lite"/>
    </source>
</evidence>
<evidence type="ECO:0000256" key="3">
    <source>
        <dbReference type="ARBA" id="ARBA00022448"/>
    </source>
</evidence>
<evidence type="ECO:0000313" key="11">
    <source>
        <dbReference type="EMBL" id="GMM34503.1"/>
    </source>
</evidence>
<feature type="transmembrane region" description="Helical" evidence="10">
    <location>
        <begin position="72"/>
        <end position="97"/>
    </location>
</feature>